<dbReference type="AlphaFoldDB" id="A0A8H6TWD0"/>
<dbReference type="PANTHER" id="PTHR40465">
    <property type="entry name" value="CHROMOSOME 1, WHOLE GENOME SHOTGUN SEQUENCE"/>
    <property type="match status" value="1"/>
</dbReference>
<feature type="transmembrane region" description="Helical" evidence="2">
    <location>
        <begin position="49"/>
        <end position="78"/>
    </location>
</feature>
<feature type="transmembrane region" description="Helical" evidence="2">
    <location>
        <begin position="90"/>
        <end position="114"/>
    </location>
</feature>
<evidence type="ECO:0000259" key="3">
    <source>
        <dbReference type="Pfam" id="PF20152"/>
    </source>
</evidence>
<sequence>MPPSPPTPQQVLGPYYFGALLSTFLYGILVLQTLTYYQGYKKDKIWLRLFYRTGICIAMIYEPLVGQFVGAICTAVIVAQVKVYLEKPKVNLIALIWCCSAAGADVAITASLIWSLRARKTGLKNTDDTIDRIVRNTIQTGAITVAFTLTNTLLFVGLSSTLSACDFVFDFAVPKLYSNALISTLNARTNGTDGGMMELRTSPTSRNHLVSDSRPGKQRASSATQIITSSDIAFNKPSSHDLFLETKSDILALGTGDSYVK</sequence>
<feature type="domain" description="DUF6534" evidence="3">
    <location>
        <begin position="102"/>
        <end position="189"/>
    </location>
</feature>
<dbReference type="Pfam" id="PF20152">
    <property type="entry name" value="DUF6534"/>
    <property type="match status" value="1"/>
</dbReference>
<dbReference type="PANTHER" id="PTHR40465:SF1">
    <property type="entry name" value="DUF6534 DOMAIN-CONTAINING PROTEIN"/>
    <property type="match status" value="1"/>
</dbReference>
<evidence type="ECO:0000256" key="1">
    <source>
        <dbReference type="SAM" id="MobiDB-lite"/>
    </source>
</evidence>
<dbReference type="Proteomes" id="UP000620124">
    <property type="component" value="Unassembled WGS sequence"/>
</dbReference>
<organism evidence="4 5">
    <name type="scientific">Mycena venus</name>
    <dbReference type="NCBI Taxonomy" id="2733690"/>
    <lineage>
        <taxon>Eukaryota</taxon>
        <taxon>Fungi</taxon>
        <taxon>Dikarya</taxon>
        <taxon>Basidiomycota</taxon>
        <taxon>Agaricomycotina</taxon>
        <taxon>Agaricomycetes</taxon>
        <taxon>Agaricomycetidae</taxon>
        <taxon>Agaricales</taxon>
        <taxon>Marasmiineae</taxon>
        <taxon>Mycenaceae</taxon>
        <taxon>Mycena</taxon>
    </lineage>
</organism>
<name>A0A8H6TWD0_9AGAR</name>
<evidence type="ECO:0000313" key="4">
    <source>
        <dbReference type="EMBL" id="KAF7326630.1"/>
    </source>
</evidence>
<keyword evidence="5" id="KW-1185">Reference proteome</keyword>
<dbReference type="InterPro" id="IPR045339">
    <property type="entry name" value="DUF6534"/>
</dbReference>
<proteinExistence type="predicted"/>
<keyword evidence="2" id="KW-1133">Transmembrane helix</keyword>
<dbReference type="EMBL" id="JACAZI010000041">
    <property type="protein sequence ID" value="KAF7326630.1"/>
    <property type="molecule type" value="Genomic_DNA"/>
</dbReference>
<keyword evidence="2" id="KW-0472">Membrane</keyword>
<feature type="region of interest" description="Disordered" evidence="1">
    <location>
        <begin position="202"/>
        <end position="223"/>
    </location>
</feature>
<feature type="transmembrane region" description="Helical" evidence="2">
    <location>
        <begin position="15"/>
        <end position="37"/>
    </location>
</feature>
<keyword evidence="2" id="KW-0812">Transmembrane</keyword>
<accession>A0A8H6TWD0</accession>
<gene>
    <name evidence="4" type="ORF">MVEN_02599800</name>
</gene>
<comment type="caution">
    <text evidence="4">The sequence shown here is derived from an EMBL/GenBank/DDBJ whole genome shotgun (WGS) entry which is preliminary data.</text>
</comment>
<evidence type="ECO:0000313" key="5">
    <source>
        <dbReference type="Proteomes" id="UP000620124"/>
    </source>
</evidence>
<protein>
    <submittedName>
        <fullName evidence="4">Tryptophan 2-halogenase</fullName>
    </submittedName>
</protein>
<dbReference type="OrthoDB" id="3265526at2759"/>
<reference evidence="4" key="1">
    <citation type="submission" date="2020-05" db="EMBL/GenBank/DDBJ databases">
        <title>Mycena genomes resolve the evolution of fungal bioluminescence.</title>
        <authorList>
            <person name="Tsai I.J."/>
        </authorList>
    </citation>
    <scope>NUCLEOTIDE SEQUENCE</scope>
    <source>
        <strain evidence="4">CCC161011</strain>
    </source>
</reference>
<evidence type="ECO:0000256" key="2">
    <source>
        <dbReference type="SAM" id="Phobius"/>
    </source>
</evidence>